<evidence type="ECO:0000313" key="2">
    <source>
        <dbReference type="EMBL" id="KAG2561379.1"/>
    </source>
</evidence>
<protein>
    <submittedName>
        <fullName evidence="2">Uncharacterized protein</fullName>
    </submittedName>
</protein>
<dbReference type="AlphaFoldDB" id="A0A8T0PLA1"/>
<accession>A0A8T0PLA1</accession>
<name>A0A8T0PLA1_PANVG</name>
<feature type="compositionally biased region" description="Polar residues" evidence="1">
    <location>
        <begin position="29"/>
        <end position="39"/>
    </location>
</feature>
<feature type="compositionally biased region" description="Low complexity" evidence="1">
    <location>
        <begin position="67"/>
        <end position="77"/>
    </location>
</feature>
<feature type="compositionally biased region" description="Basic residues" evidence="1">
    <location>
        <begin position="78"/>
        <end position="88"/>
    </location>
</feature>
<dbReference type="Proteomes" id="UP000823388">
    <property type="component" value="Chromosome 8K"/>
</dbReference>
<proteinExistence type="predicted"/>
<feature type="compositionally biased region" description="Low complexity" evidence="1">
    <location>
        <begin position="9"/>
        <end position="21"/>
    </location>
</feature>
<sequence>MSYSRKSSPHAAPLSSASPISRMIFIPTPRTQQAGQSTACRPCKQGGRRRKTVATKRQGARQGGRAGRQMRQASARAARWHASARRGRPPPWQWRPTFLDGDGAKEVCAKGREKRRRRKNTCKK</sequence>
<dbReference type="EMBL" id="CM029051">
    <property type="protein sequence ID" value="KAG2561379.1"/>
    <property type="molecule type" value="Genomic_DNA"/>
</dbReference>
<comment type="caution">
    <text evidence="2">The sequence shown here is derived from an EMBL/GenBank/DDBJ whole genome shotgun (WGS) entry which is preliminary data.</text>
</comment>
<gene>
    <name evidence="2" type="ORF">PVAP13_8KG161801</name>
</gene>
<evidence type="ECO:0000313" key="3">
    <source>
        <dbReference type="Proteomes" id="UP000823388"/>
    </source>
</evidence>
<feature type="region of interest" description="Disordered" evidence="1">
    <location>
        <begin position="1"/>
        <end position="100"/>
    </location>
</feature>
<evidence type="ECO:0000256" key="1">
    <source>
        <dbReference type="SAM" id="MobiDB-lite"/>
    </source>
</evidence>
<keyword evidence="3" id="KW-1185">Reference proteome</keyword>
<reference evidence="2" key="1">
    <citation type="submission" date="2020-05" db="EMBL/GenBank/DDBJ databases">
        <title>WGS assembly of Panicum virgatum.</title>
        <authorList>
            <person name="Lovell J.T."/>
            <person name="Jenkins J."/>
            <person name="Shu S."/>
            <person name="Juenger T.E."/>
            <person name="Schmutz J."/>
        </authorList>
    </citation>
    <scope>NUCLEOTIDE SEQUENCE</scope>
    <source>
        <strain evidence="2">AP13</strain>
    </source>
</reference>
<organism evidence="2 3">
    <name type="scientific">Panicum virgatum</name>
    <name type="common">Blackwell switchgrass</name>
    <dbReference type="NCBI Taxonomy" id="38727"/>
    <lineage>
        <taxon>Eukaryota</taxon>
        <taxon>Viridiplantae</taxon>
        <taxon>Streptophyta</taxon>
        <taxon>Embryophyta</taxon>
        <taxon>Tracheophyta</taxon>
        <taxon>Spermatophyta</taxon>
        <taxon>Magnoliopsida</taxon>
        <taxon>Liliopsida</taxon>
        <taxon>Poales</taxon>
        <taxon>Poaceae</taxon>
        <taxon>PACMAD clade</taxon>
        <taxon>Panicoideae</taxon>
        <taxon>Panicodae</taxon>
        <taxon>Paniceae</taxon>
        <taxon>Panicinae</taxon>
        <taxon>Panicum</taxon>
        <taxon>Panicum sect. Hiantes</taxon>
    </lineage>
</organism>